<dbReference type="InterPro" id="IPR032324">
    <property type="entry name" value="Clp1_N"/>
</dbReference>
<feature type="domain" description="Clp1 C-terminal" evidence="6">
    <location>
        <begin position="451"/>
        <end position="552"/>
    </location>
</feature>
<keyword evidence="3" id="KW-0547">Nucleotide-binding</keyword>
<reference evidence="9" key="1">
    <citation type="journal article" date="2013" name="Genetics">
        <title>The draft genome and transcriptome of Panagrellus redivivus are shaped by the harsh demands of a free-living lifestyle.</title>
        <authorList>
            <person name="Srinivasan J."/>
            <person name="Dillman A.R."/>
            <person name="Macchietto M.G."/>
            <person name="Heikkinen L."/>
            <person name="Lakso M."/>
            <person name="Fracchia K.M."/>
            <person name="Antoshechkin I."/>
            <person name="Mortazavi A."/>
            <person name="Wong G."/>
            <person name="Sternberg P.W."/>
        </authorList>
    </citation>
    <scope>NUCLEOTIDE SEQUENCE [LARGE SCALE GENOMIC DNA]</scope>
    <source>
        <strain evidence="9">MT8872</strain>
    </source>
</reference>
<evidence type="ECO:0000313" key="10">
    <source>
        <dbReference type="WBParaSite" id="Pan_g4847.t1"/>
    </source>
</evidence>
<keyword evidence="4" id="KW-0067">ATP-binding</keyword>
<dbReference type="GO" id="GO:0005524">
    <property type="term" value="F:ATP binding"/>
    <property type="evidence" value="ECO:0007669"/>
    <property type="project" value="UniProtKB-KW"/>
</dbReference>
<dbReference type="PANTHER" id="PTHR12755">
    <property type="entry name" value="CLEAVAGE/POLYADENYLATION FACTOR IA SUBUNIT CLP1P"/>
    <property type="match status" value="1"/>
</dbReference>
<dbReference type="GO" id="GO:0031124">
    <property type="term" value="P:mRNA 3'-end processing"/>
    <property type="evidence" value="ECO:0007669"/>
    <property type="project" value="InterPro"/>
</dbReference>
<comment type="subcellular location">
    <subcellularLocation>
        <location evidence="1">Nucleus</location>
    </subcellularLocation>
</comment>
<dbReference type="InterPro" id="IPR038238">
    <property type="entry name" value="Clp1_C_sf"/>
</dbReference>
<dbReference type="InterPro" id="IPR027417">
    <property type="entry name" value="P-loop_NTPase"/>
</dbReference>
<dbReference type="InterPro" id="IPR010655">
    <property type="entry name" value="Clp1_C"/>
</dbReference>
<dbReference type="SUPFAM" id="SSF52540">
    <property type="entry name" value="P-loop containing nucleoside triphosphate hydrolases"/>
    <property type="match status" value="1"/>
</dbReference>
<feature type="domain" description="Clp1 P-loop" evidence="8">
    <location>
        <begin position="243"/>
        <end position="429"/>
    </location>
</feature>
<dbReference type="FunFam" id="2.60.120.1030:FF:000001">
    <property type="entry name" value="Protein CLP1 homolog 5"/>
    <property type="match status" value="1"/>
</dbReference>
<evidence type="ECO:0000256" key="5">
    <source>
        <dbReference type="ARBA" id="ARBA00023242"/>
    </source>
</evidence>
<dbReference type="Gene3D" id="2.40.30.330">
    <property type="entry name" value="Pre-mRNA cleavage complex subunit Clp1, C-terminal domain"/>
    <property type="match status" value="1"/>
</dbReference>
<evidence type="ECO:0000313" key="9">
    <source>
        <dbReference type="Proteomes" id="UP000492821"/>
    </source>
</evidence>
<dbReference type="GO" id="GO:0051731">
    <property type="term" value="F:polynucleotide 5'-hydroxyl-kinase activity"/>
    <property type="evidence" value="ECO:0007669"/>
    <property type="project" value="InterPro"/>
</dbReference>
<evidence type="ECO:0000259" key="7">
    <source>
        <dbReference type="Pfam" id="PF16573"/>
    </source>
</evidence>
<evidence type="ECO:0000256" key="4">
    <source>
        <dbReference type="ARBA" id="ARBA00022840"/>
    </source>
</evidence>
<protein>
    <submittedName>
        <fullName evidence="10">Protein CLP1 homolog</fullName>
    </submittedName>
</protein>
<dbReference type="InterPro" id="IPR032319">
    <property type="entry name" value="CLP1_P"/>
</dbReference>
<organism evidence="9 10">
    <name type="scientific">Panagrellus redivivus</name>
    <name type="common">Microworm</name>
    <dbReference type="NCBI Taxonomy" id="6233"/>
    <lineage>
        <taxon>Eukaryota</taxon>
        <taxon>Metazoa</taxon>
        <taxon>Ecdysozoa</taxon>
        <taxon>Nematoda</taxon>
        <taxon>Chromadorea</taxon>
        <taxon>Rhabditida</taxon>
        <taxon>Tylenchina</taxon>
        <taxon>Panagrolaimomorpha</taxon>
        <taxon>Panagrolaimoidea</taxon>
        <taxon>Panagrolaimidae</taxon>
        <taxon>Panagrellus</taxon>
    </lineage>
</organism>
<dbReference type="Pfam" id="PF06807">
    <property type="entry name" value="Clp1"/>
    <property type="match status" value="1"/>
</dbReference>
<accession>A0A7E4W136</accession>
<keyword evidence="5" id="KW-0539">Nucleus</keyword>
<evidence type="ECO:0000256" key="2">
    <source>
        <dbReference type="ARBA" id="ARBA00022664"/>
    </source>
</evidence>
<dbReference type="WBParaSite" id="Pan_g4847.t1">
    <property type="protein sequence ID" value="Pan_g4847.t1"/>
    <property type="gene ID" value="Pan_g4847"/>
</dbReference>
<dbReference type="GO" id="GO:0006388">
    <property type="term" value="P:tRNA splicing, via endonucleolytic cleavage and ligation"/>
    <property type="evidence" value="ECO:0007669"/>
    <property type="project" value="TreeGrafter"/>
</dbReference>
<name>A0A7E4W136_PANRE</name>
<keyword evidence="2" id="KW-0507">mRNA processing</keyword>
<dbReference type="Gene3D" id="2.60.120.1030">
    <property type="entry name" value="Clp1, DNA binding domain"/>
    <property type="match status" value="1"/>
</dbReference>
<dbReference type="Pfam" id="PF16573">
    <property type="entry name" value="CLP1_N"/>
    <property type="match status" value="1"/>
</dbReference>
<dbReference type="PANTHER" id="PTHR12755:SF6">
    <property type="entry name" value="POLYRIBONUCLEOTIDE 5'-HYDROXYL-KINASE CLP1"/>
    <property type="match status" value="1"/>
</dbReference>
<feature type="domain" description="Clp1 N-terminal" evidence="7">
    <location>
        <begin position="133"/>
        <end position="223"/>
    </location>
</feature>
<evidence type="ECO:0000256" key="3">
    <source>
        <dbReference type="ARBA" id="ARBA00022741"/>
    </source>
</evidence>
<dbReference type="GO" id="GO:0005634">
    <property type="term" value="C:nucleus"/>
    <property type="evidence" value="ECO:0007669"/>
    <property type="project" value="UniProtKB-SubCell"/>
</dbReference>
<evidence type="ECO:0000256" key="1">
    <source>
        <dbReference type="ARBA" id="ARBA00004123"/>
    </source>
</evidence>
<sequence>MVCKAFKHLNVKALDICWMDPFKHDWLGALMEANYVNMHSISLRRVDLNVLFVEARSLAHFIKAQSTLFCLYINLRKPVDSEKVERQLETLFGNQLRVFVVFRHRSFFAVRFQLPSHRIPVAMDQASDRSEYKLNEDNELRLEVGSEELIVELVEGLAEIFGTPLVVHKRYTLPPAFRCAIFTYKGALVEIVGRPESAYIATQTPMVIYLNTHYALEQMRSNAIAGISAGDPKAHGPRVMIAGQTDVGKSTLCRLLLNYAVRFNHTPVYVDLDLGQGSVSLPGTVSALLVSKPSEVVEGFDKASTLAYPAGIINPTANEQYYLHLIETLAATINEKCATIPRINASGVVINTCGFVKDAGYTALLHAAKNFKIDVVIVLENERLVNNLTKDLPNFVKIVHEPKSGGVEPRQTTQRQKARHDVVKSYFYGTRHTIFHPFTIEISYGVPEEEQQLIIAKVGTEKLPDSCLPVGVVLEDHRTKVVKLQITSDLKNHVLAMMPPNAVIDQGLISTPTVGFVVVTEVDTARKTFTILSPQPQLPSRIALFTDVTYVDIA</sequence>
<dbReference type="Pfam" id="PF16575">
    <property type="entry name" value="CLP1_P"/>
    <property type="match status" value="1"/>
</dbReference>
<dbReference type="AlphaFoldDB" id="A0A7E4W136"/>
<keyword evidence="9" id="KW-1185">Reference proteome</keyword>
<evidence type="ECO:0000259" key="6">
    <source>
        <dbReference type="Pfam" id="PF06807"/>
    </source>
</evidence>
<proteinExistence type="predicted"/>
<reference evidence="10" key="2">
    <citation type="submission" date="2020-10" db="UniProtKB">
        <authorList>
            <consortium name="WormBaseParasite"/>
        </authorList>
    </citation>
    <scope>IDENTIFICATION</scope>
</reference>
<dbReference type="Proteomes" id="UP000492821">
    <property type="component" value="Unassembled WGS sequence"/>
</dbReference>
<evidence type="ECO:0000259" key="8">
    <source>
        <dbReference type="Pfam" id="PF16575"/>
    </source>
</evidence>
<dbReference type="InterPro" id="IPR038239">
    <property type="entry name" value="Clp1_N_sf"/>
</dbReference>
<dbReference type="InterPro" id="IPR045116">
    <property type="entry name" value="Clp1/Grc3"/>
</dbReference>
<dbReference type="Gene3D" id="3.40.50.300">
    <property type="entry name" value="P-loop containing nucleotide triphosphate hydrolases"/>
    <property type="match status" value="1"/>
</dbReference>